<evidence type="ECO:0000313" key="2">
    <source>
        <dbReference type="Proteomes" id="UP000499080"/>
    </source>
</evidence>
<protein>
    <submittedName>
        <fullName evidence="1">Uncharacterized protein</fullName>
    </submittedName>
</protein>
<organism evidence="1 2">
    <name type="scientific">Araneus ventricosus</name>
    <name type="common">Orbweaver spider</name>
    <name type="synonym">Epeira ventricosa</name>
    <dbReference type="NCBI Taxonomy" id="182803"/>
    <lineage>
        <taxon>Eukaryota</taxon>
        <taxon>Metazoa</taxon>
        <taxon>Ecdysozoa</taxon>
        <taxon>Arthropoda</taxon>
        <taxon>Chelicerata</taxon>
        <taxon>Arachnida</taxon>
        <taxon>Araneae</taxon>
        <taxon>Araneomorphae</taxon>
        <taxon>Entelegynae</taxon>
        <taxon>Araneoidea</taxon>
        <taxon>Araneidae</taxon>
        <taxon>Araneus</taxon>
    </lineage>
</organism>
<accession>A0A4Y2V0C4</accession>
<keyword evidence="2" id="KW-1185">Reference proteome</keyword>
<reference evidence="1 2" key="1">
    <citation type="journal article" date="2019" name="Sci. Rep.">
        <title>Orb-weaving spider Araneus ventricosus genome elucidates the spidroin gene catalogue.</title>
        <authorList>
            <person name="Kono N."/>
            <person name="Nakamura H."/>
            <person name="Ohtoshi R."/>
            <person name="Moran D.A.P."/>
            <person name="Shinohara A."/>
            <person name="Yoshida Y."/>
            <person name="Fujiwara M."/>
            <person name="Mori M."/>
            <person name="Tomita M."/>
            <person name="Arakawa K."/>
        </authorList>
    </citation>
    <scope>NUCLEOTIDE SEQUENCE [LARGE SCALE GENOMIC DNA]</scope>
</reference>
<sequence length="47" mass="5282">MPSSDSWHWFKTGCVRSQGAGHFDIHLNNGHLPLPFMLTVSSSTWNP</sequence>
<evidence type="ECO:0000313" key="1">
    <source>
        <dbReference type="EMBL" id="GBO17350.1"/>
    </source>
</evidence>
<name>A0A4Y2V0C4_ARAVE</name>
<dbReference type="AlphaFoldDB" id="A0A4Y2V0C4"/>
<gene>
    <name evidence="1" type="ORF">AVEN_268998_1</name>
</gene>
<dbReference type="EMBL" id="BGPR01041114">
    <property type="protein sequence ID" value="GBO17350.1"/>
    <property type="molecule type" value="Genomic_DNA"/>
</dbReference>
<proteinExistence type="predicted"/>
<dbReference type="Proteomes" id="UP000499080">
    <property type="component" value="Unassembled WGS sequence"/>
</dbReference>
<comment type="caution">
    <text evidence="1">The sequence shown here is derived from an EMBL/GenBank/DDBJ whole genome shotgun (WGS) entry which is preliminary data.</text>
</comment>
<feature type="non-terminal residue" evidence="1">
    <location>
        <position position="47"/>
    </location>
</feature>